<reference evidence="3 4" key="2">
    <citation type="journal article" date="2010" name="Nature">
        <title>Comparative genomics reveals mobile pathogenicity chromosomes in Fusarium.</title>
        <authorList>
            <person name="Ma L.J."/>
            <person name="van der Does H.C."/>
            <person name="Borkovich K.A."/>
            <person name="Coleman J.J."/>
            <person name="Daboussi M.J."/>
            <person name="Di Pietro A."/>
            <person name="Dufresne M."/>
            <person name="Freitag M."/>
            <person name="Grabherr M."/>
            <person name="Henrissat B."/>
            <person name="Houterman P.M."/>
            <person name="Kang S."/>
            <person name="Shim W.B."/>
            <person name="Woloshuk C."/>
            <person name="Xie X."/>
            <person name="Xu J.R."/>
            <person name="Antoniw J."/>
            <person name="Baker S.E."/>
            <person name="Bluhm B.H."/>
            <person name="Breakspear A."/>
            <person name="Brown D.W."/>
            <person name="Butchko R.A."/>
            <person name="Chapman S."/>
            <person name="Coulson R."/>
            <person name="Coutinho P.M."/>
            <person name="Danchin E.G."/>
            <person name="Diener A."/>
            <person name="Gale L.R."/>
            <person name="Gardiner D.M."/>
            <person name="Goff S."/>
            <person name="Hammond-Kosack K.E."/>
            <person name="Hilburn K."/>
            <person name="Hua-Van A."/>
            <person name="Jonkers W."/>
            <person name="Kazan K."/>
            <person name="Kodira C.D."/>
            <person name="Koehrsen M."/>
            <person name="Kumar L."/>
            <person name="Lee Y.H."/>
            <person name="Li L."/>
            <person name="Manners J.M."/>
            <person name="Miranda-Saavedra D."/>
            <person name="Mukherjee M."/>
            <person name="Park G."/>
            <person name="Park J."/>
            <person name="Park S.Y."/>
            <person name="Proctor R.H."/>
            <person name="Regev A."/>
            <person name="Ruiz-Roldan M.C."/>
            <person name="Sain D."/>
            <person name="Sakthikumar S."/>
            <person name="Sykes S."/>
            <person name="Schwartz D.C."/>
            <person name="Turgeon B.G."/>
            <person name="Wapinski I."/>
            <person name="Yoder O."/>
            <person name="Young S."/>
            <person name="Zeng Q."/>
            <person name="Zhou S."/>
            <person name="Galagan J."/>
            <person name="Cuomo C.A."/>
            <person name="Kistler H.C."/>
            <person name="Rep M."/>
        </authorList>
    </citation>
    <scope>GENOME REANNOTATION</scope>
    <source>
        <strain evidence="4">ATCC MYA-4620 / CBS 123657 / FGSC 9075 / NRRL 31084 / PH-1</strain>
        <strain evidence="3">PH-1 / ATCC MYA-4620 / FGSC 9075 / NRRL 31084</strain>
    </source>
</reference>
<dbReference type="EMBL" id="HG970334">
    <property type="protein sequence ID" value="CEF87173.1"/>
    <property type="molecule type" value="Genomic_DNA"/>
</dbReference>
<protein>
    <submittedName>
        <fullName evidence="2">Chromosome 3, complete genome</fullName>
    </submittedName>
</protein>
<evidence type="ECO:0000313" key="3">
    <source>
        <dbReference type="EnsemblFungi" id="CEF87173"/>
    </source>
</evidence>
<accession>A0A0E0SL60</accession>
<dbReference type="InParanoid" id="A0A0E0SL60"/>
<organism evidence="3">
    <name type="scientific">Gibberella zeae (strain ATCC MYA-4620 / CBS 123657 / FGSC 9075 / NRRL 31084 / PH-1)</name>
    <name type="common">Wheat head blight fungus</name>
    <name type="synonym">Fusarium graminearum</name>
    <dbReference type="NCBI Taxonomy" id="229533"/>
    <lineage>
        <taxon>Eukaryota</taxon>
        <taxon>Fungi</taxon>
        <taxon>Dikarya</taxon>
        <taxon>Ascomycota</taxon>
        <taxon>Pezizomycotina</taxon>
        <taxon>Sordariomycetes</taxon>
        <taxon>Hypocreomycetidae</taxon>
        <taxon>Hypocreales</taxon>
        <taxon>Nectriaceae</taxon>
        <taxon>Fusarium</taxon>
    </lineage>
</organism>
<reference evidence="3" key="5">
    <citation type="submission" date="2017-01" db="UniProtKB">
        <authorList>
            <consortium name="EnsemblFungi"/>
        </authorList>
    </citation>
    <scope>IDENTIFICATION</scope>
    <source>
        <strain evidence="3">PH-1 / ATCC MYA-4620 / FGSC 9075 / NRRL 31084</strain>
    </source>
</reference>
<dbReference type="AlphaFoldDB" id="A0A0E0SL60"/>
<keyword evidence="4" id="KW-1185">Reference proteome</keyword>
<feature type="region of interest" description="Disordered" evidence="1">
    <location>
        <begin position="45"/>
        <end position="65"/>
    </location>
</feature>
<name>A0A0E0SL60_GIBZE</name>
<reference evidence="2 4" key="4">
    <citation type="journal article" date="2015" name="BMC Genomics">
        <title>The completed genome sequence of the pathogenic ascomycete fungus Fusarium graminearum.</title>
        <authorList>
            <person name="King R."/>
            <person name="Urban M."/>
            <person name="Hammond-Kosack M.C."/>
            <person name="Hassani-Pak K."/>
            <person name="Hammond-Kosack K.E."/>
        </authorList>
    </citation>
    <scope>NUCLEOTIDE SEQUENCE [LARGE SCALE GENOMIC DNA]</scope>
    <source>
        <strain evidence="4">ATCC MYA-4620 / CBS 123657 / FGSC 9075 / NRRL 31084 / PH-1</strain>
        <strain evidence="2">PH-1</strain>
    </source>
</reference>
<reference evidence="3 4" key="1">
    <citation type="journal article" date="2007" name="Science">
        <title>The Fusarium graminearum genome reveals a link between localized polymorphism and pathogen specialization.</title>
        <authorList>
            <person name="Cuomo C.A."/>
            <person name="Gueldener U."/>
            <person name="Xu J.-R."/>
            <person name="Trail F."/>
            <person name="Turgeon B.G."/>
            <person name="Di Pietro A."/>
            <person name="Walton J.D."/>
            <person name="Ma L.-J."/>
            <person name="Baker S.E."/>
            <person name="Rep M."/>
            <person name="Adam G."/>
            <person name="Antoniw J."/>
            <person name="Baldwin T."/>
            <person name="Calvo S.E."/>
            <person name="Chang Y.-L."/>
            <person name="DeCaprio D."/>
            <person name="Gale L.R."/>
            <person name="Gnerre S."/>
            <person name="Goswami R.S."/>
            <person name="Hammond-Kosack K."/>
            <person name="Harris L.J."/>
            <person name="Hilburn K."/>
            <person name="Kennell J.C."/>
            <person name="Kroken S."/>
            <person name="Magnuson J.K."/>
            <person name="Mannhaupt G."/>
            <person name="Mauceli E.W."/>
            <person name="Mewes H.-W."/>
            <person name="Mitterbauer R."/>
            <person name="Muehlbauer G."/>
            <person name="Muensterkoetter M."/>
            <person name="Nelson D."/>
            <person name="O'Donnell K."/>
            <person name="Ouellet T."/>
            <person name="Qi W."/>
            <person name="Quesneville H."/>
            <person name="Roncero M.I.G."/>
            <person name="Seong K.-Y."/>
            <person name="Tetko I.V."/>
            <person name="Urban M."/>
            <person name="Waalwijk C."/>
            <person name="Ward T.J."/>
            <person name="Yao J."/>
            <person name="Birren B.W."/>
            <person name="Kistler H.C."/>
        </authorList>
    </citation>
    <scope>NUCLEOTIDE SEQUENCE [LARGE SCALE GENOMIC DNA]</scope>
    <source>
        <strain evidence="4">ATCC MYA-4620 / CBS 123657 / FGSC 9075 / NRRL 31084 / PH-1</strain>
        <strain evidence="3">PH-1 / ATCC MYA-4620 / FGSC 9075 / NRRL 31084</strain>
    </source>
</reference>
<feature type="compositionally biased region" description="Polar residues" evidence="1">
    <location>
        <begin position="45"/>
        <end position="55"/>
    </location>
</feature>
<dbReference type="VEuPathDB" id="FungiDB:FGRAMPH1_01G18263"/>
<sequence>MVDSTLVGLFDQQAVIVVSSFFNGNVPRPGKRYNIVSRGVVNASQRQKVNTTDQPRSLEFELETS</sequence>
<proteinExistence type="predicted"/>
<dbReference type="Proteomes" id="UP000070720">
    <property type="component" value="Chromosome 3"/>
</dbReference>
<evidence type="ECO:0000313" key="2">
    <source>
        <dbReference type="EMBL" id="CEF87173.1"/>
    </source>
</evidence>
<evidence type="ECO:0000313" key="4">
    <source>
        <dbReference type="Proteomes" id="UP000070720"/>
    </source>
</evidence>
<gene>
    <name evidence="2" type="ORF">FGRAMPH1_01T18263</name>
</gene>
<dbReference type="EnsemblFungi" id="CEF87173">
    <property type="protein sequence ID" value="CEF87173"/>
    <property type="gene ID" value="FGRRES_20268"/>
</dbReference>
<evidence type="ECO:0000256" key="1">
    <source>
        <dbReference type="SAM" id="MobiDB-lite"/>
    </source>
</evidence>
<reference key="3">
    <citation type="submission" date="2014-02" db="EMBL/GenBank/DDBJ databases">
        <title>A revised Fusarium graminearum genomic reference sequence using whole shotgun re-sequencing.</title>
        <authorList>
            <person name="King R."/>
            <person name="Urban M."/>
            <person name="Hassani-Pak K."/>
            <person name="Hammond-Kosack K."/>
        </authorList>
    </citation>
    <scope>NUCLEOTIDE SEQUENCE</scope>
    <source>
        <strain>PH-1</strain>
    </source>
</reference>